<accession>A0A1I8HJV3</accession>
<organism evidence="4 5">
    <name type="scientific">Macrostomum lignano</name>
    <dbReference type="NCBI Taxonomy" id="282301"/>
    <lineage>
        <taxon>Eukaryota</taxon>
        <taxon>Metazoa</taxon>
        <taxon>Spiralia</taxon>
        <taxon>Lophotrochozoa</taxon>
        <taxon>Platyhelminthes</taxon>
        <taxon>Rhabditophora</taxon>
        <taxon>Macrostomorpha</taxon>
        <taxon>Macrostomida</taxon>
        <taxon>Macrostomidae</taxon>
        <taxon>Macrostomum</taxon>
    </lineage>
</organism>
<reference evidence="5" key="1">
    <citation type="submission" date="2016-11" db="UniProtKB">
        <authorList>
            <consortium name="WormBaseParasite"/>
        </authorList>
    </citation>
    <scope>IDENTIFICATION</scope>
</reference>
<protein>
    <submittedName>
        <fullName evidence="5">Cyclin_C domain-containing protein</fullName>
    </submittedName>
</protein>
<evidence type="ECO:0000256" key="2">
    <source>
        <dbReference type="ARBA" id="ARBA00022737"/>
    </source>
</evidence>
<dbReference type="PANTHER" id="PTHR19871">
    <property type="entry name" value="BETA TRANSDUCIN-RELATED PROTEIN"/>
    <property type="match status" value="1"/>
</dbReference>
<keyword evidence="4" id="KW-1185">Reference proteome</keyword>
<dbReference type="Pfam" id="PF25469">
    <property type="entry name" value="WHD_NWD1"/>
    <property type="match status" value="1"/>
</dbReference>
<name>A0A1I8HJV3_9PLAT</name>
<evidence type="ECO:0000256" key="1">
    <source>
        <dbReference type="ARBA" id="ARBA00022574"/>
    </source>
</evidence>
<proteinExistence type="predicted"/>
<dbReference type="InterPro" id="IPR052752">
    <property type="entry name" value="NACHT-WD_repeat"/>
</dbReference>
<keyword evidence="1" id="KW-0853">WD repeat</keyword>
<dbReference type="PANTHER" id="PTHR19871:SF14">
    <property type="entry name" value="DUF4062 DOMAIN-CONTAINING PROTEIN"/>
    <property type="match status" value="1"/>
</dbReference>
<dbReference type="InterPro" id="IPR057588">
    <property type="entry name" value="NWD1/2-like_WH"/>
</dbReference>
<keyword evidence="2" id="KW-0677">Repeat</keyword>
<dbReference type="WBParaSite" id="maker-uti_cns_0006484-snap-gene-0.7-mRNA-1">
    <property type="protein sequence ID" value="maker-uti_cns_0006484-snap-gene-0.7-mRNA-1"/>
    <property type="gene ID" value="maker-uti_cns_0006484-snap-gene-0.7"/>
</dbReference>
<evidence type="ECO:0000313" key="5">
    <source>
        <dbReference type="WBParaSite" id="maker-uti_cns_0006484-snap-gene-0.7-mRNA-1"/>
    </source>
</evidence>
<sequence>VDPLQPEQCCQLIRRGLLAGDGSRTLTPEQWRELRQVFSSGCCLPLFASLLLDEARRWRSHTAVSAERLARTVWQAIWKLFDQLERIHGSALVTSCLACLTAARSGGLSEAELEDLLSLDNRALAEVFAHHLPPLVRIPPLCWARLRADLGHRLVEREADGSAVLAWHHRQFREAAASRYLQADGGASAARVHSAMADYFMG</sequence>
<feature type="domain" description="NWD1/2-like winged helix-turn-helix" evidence="3">
    <location>
        <begin position="73"/>
        <end position="182"/>
    </location>
</feature>
<evidence type="ECO:0000313" key="4">
    <source>
        <dbReference type="Proteomes" id="UP000095280"/>
    </source>
</evidence>
<dbReference type="AlphaFoldDB" id="A0A1I8HJV3"/>
<dbReference type="Proteomes" id="UP000095280">
    <property type="component" value="Unplaced"/>
</dbReference>
<evidence type="ECO:0000259" key="3">
    <source>
        <dbReference type="Pfam" id="PF25469"/>
    </source>
</evidence>